<dbReference type="Pfam" id="PF05524">
    <property type="entry name" value="PEP-utilisers_N"/>
    <property type="match status" value="1"/>
</dbReference>
<evidence type="ECO:0000256" key="6">
    <source>
        <dbReference type="ARBA" id="ARBA00012232"/>
    </source>
</evidence>
<evidence type="ECO:0000256" key="15">
    <source>
        <dbReference type="ARBA" id="ARBA00022842"/>
    </source>
</evidence>
<evidence type="ECO:0000256" key="14">
    <source>
        <dbReference type="ARBA" id="ARBA00022777"/>
    </source>
</evidence>
<evidence type="ECO:0000256" key="3">
    <source>
        <dbReference type="ARBA" id="ARBA00002728"/>
    </source>
</evidence>
<keyword evidence="10 17" id="KW-0762">Sugar transport</keyword>
<dbReference type="PRINTS" id="PR01736">
    <property type="entry name" value="PHPHTRNFRASE"/>
</dbReference>
<name>A0A449A688_9BACT</name>
<dbReference type="PIRSF" id="PIRSF000732">
    <property type="entry name" value="PTS_enzyme_I"/>
    <property type="match status" value="1"/>
</dbReference>
<dbReference type="OrthoDB" id="9765468at2"/>
<comment type="subcellular location">
    <subcellularLocation>
        <location evidence="4 17">Cytoplasm</location>
    </subcellularLocation>
</comment>
<proteinExistence type="inferred from homology"/>
<dbReference type="Pfam" id="PF00391">
    <property type="entry name" value="PEP-utilizers"/>
    <property type="match status" value="1"/>
</dbReference>
<evidence type="ECO:0000313" key="25">
    <source>
        <dbReference type="EMBL" id="VEU59800.1"/>
    </source>
</evidence>
<feature type="active site" description="Tele-phosphohistidine intermediate" evidence="18">
    <location>
        <position position="195"/>
    </location>
</feature>
<evidence type="ECO:0000313" key="26">
    <source>
        <dbReference type="Proteomes" id="UP000289440"/>
    </source>
</evidence>
<comment type="function">
    <text evidence="3 17">General (non sugar-specific) component of the phosphoenolpyruvate-dependent sugar phosphotransferase system (sugar PTS). This major carbohydrate active-transport system catalyzes the phosphorylation of incoming sugar substrates concomitantly with their translocation across the cell membrane. Enzyme I transfers the phosphoryl group from phosphoenolpyruvate (PEP) to the phosphoryl carrier protein (HPr).</text>
</comment>
<dbReference type="SUPFAM" id="SSF52009">
    <property type="entry name" value="Phosphohistidine domain"/>
    <property type="match status" value="1"/>
</dbReference>
<dbReference type="PROSITE" id="PS00742">
    <property type="entry name" value="PEP_ENZYMES_2"/>
    <property type="match status" value="1"/>
</dbReference>
<evidence type="ECO:0000256" key="1">
    <source>
        <dbReference type="ARBA" id="ARBA00000683"/>
    </source>
</evidence>
<evidence type="ECO:0000256" key="16">
    <source>
        <dbReference type="ARBA" id="ARBA00033235"/>
    </source>
</evidence>
<dbReference type="SUPFAM" id="SSF51621">
    <property type="entry name" value="Phosphoenolpyruvate/pyruvate domain"/>
    <property type="match status" value="1"/>
</dbReference>
<evidence type="ECO:0000256" key="5">
    <source>
        <dbReference type="ARBA" id="ARBA00007837"/>
    </source>
</evidence>
<feature type="active site" description="Proton donor" evidence="18">
    <location>
        <position position="508"/>
    </location>
</feature>
<dbReference type="AlphaFoldDB" id="A0A449A688"/>
<dbReference type="InterPro" id="IPR036637">
    <property type="entry name" value="Phosphohistidine_dom_sf"/>
</dbReference>
<evidence type="ECO:0000256" key="4">
    <source>
        <dbReference type="ARBA" id="ARBA00004496"/>
    </source>
</evidence>
<dbReference type="Gene3D" id="3.50.30.10">
    <property type="entry name" value="Phosphohistidine domain"/>
    <property type="match status" value="1"/>
</dbReference>
<protein>
    <recommendedName>
        <fullName evidence="7 17">Phosphoenolpyruvate-protein phosphotransferase</fullName>
        <ecNumber evidence="6 17">2.7.3.9</ecNumber>
    </recommendedName>
    <alternativeName>
        <fullName evidence="16 17">Phosphotransferase system, enzyme I</fullName>
    </alternativeName>
</protein>
<dbReference type="KEGG" id="mnu:NCTC10166_00786"/>
<dbReference type="InterPro" id="IPR040442">
    <property type="entry name" value="Pyrv_kinase-like_dom_sf"/>
</dbReference>
<dbReference type="GO" id="GO:0009401">
    <property type="term" value="P:phosphoenolpyruvate-dependent sugar phosphotransferase system"/>
    <property type="evidence" value="ECO:0007669"/>
    <property type="project" value="UniProtKB-KW"/>
</dbReference>
<evidence type="ECO:0000256" key="21">
    <source>
        <dbReference type="SAM" id="Coils"/>
    </source>
</evidence>
<keyword evidence="14 17" id="KW-0418">Kinase</keyword>
<keyword evidence="21" id="KW-0175">Coiled coil</keyword>
<dbReference type="PROSITE" id="PS00370">
    <property type="entry name" value="PEP_ENZYMES_PHOS_SITE"/>
    <property type="match status" value="1"/>
</dbReference>
<evidence type="ECO:0000256" key="12">
    <source>
        <dbReference type="ARBA" id="ARBA00022683"/>
    </source>
</evidence>
<feature type="binding site" evidence="19">
    <location>
        <position position="338"/>
    </location>
    <ligand>
        <name>phosphoenolpyruvate</name>
        <dbReference type="ChEBI" id="CHEBI:58702"/>
    </ligand>
</feature>
<feature type="domain" description="PEP-utilising enzyme C-terminal" evidence="23">
    <location>
        <begin position="256"/>
        <end position="547"/>
    </location>
</feature>
<dbReference type="Pfam" id="PF02896">
    <property type="entry name" value="PEP-utilizers_C"/>
    <property type="match status" value="1"/>
</dbReference>
<dbReference type="EMBL" id="LR214951">
    <property type="protein sequence ID" value="VEU59800.1"/>
    <property type="molecule type" value="Genomic_DNA"/>
</dbReference>
<comment type="catalytic activity">
    <reaction evidence="1 17">
        <text>L-histidyl-[protein] + phosphoenolpyruvate = N(pros)-phospho-L-histidyl-[protein] + pyruvate</text>
        <dbReference type="Rhea" id="RHEA:23880"/>
        <dbReference type="Rhea" id="RHEA-COMP:9745"/>
        <dbReference type="Rhea" id="RHEA-COMP:9746"/>
        <dbReference type="ChEBI" id="CHEBI:15361"/>
        <dbReference type="ChEBI" id="CHEBI:29979"/>
        <dbReference type="ChEBI" id="CHEBI:58702"/>
        <dbReference type="ChEBI" id="CHEBI:64837"/>
        <dbReference type="EC" id="2.7.3.9"/>
    </reaction>
</comment>
<feature type="binding site" evidence="19">
    <location>
        <begin position="460"/>
        <end position="461"/>
    </location>
    <ligand>
        <name>phosphoenolpyruvate</name>
        <dbReference type="ChEBI" id="CHEBI:58702"/>
    </ligand>
</feature>
<feature type="binding site" evidence="19">
    <location>
        <position position="302"/>
    </location>
    <ligand>
        <name>phosphoenolpyruvate</name>
        <dbReference type="ChEBI" id="CHEBI:58702"/>
    </ligand>
</feature>
<feature type="binding site" evidence="19">
    <location>
        <position position="471"/>
    </location>
    <ligand>
        <name>phosphoenolpyruvate</name>
        <dbReference type="ChEBI" id="CHEBI:58702"/>
    </ligand>
</feature>
<keyword evidence="8 17" id="KW-0813">Transport</keyword>
<dbReference type="GO" id="GO:0016301">
    <property type="term" value="F:kinase activity"/>
    <property type="evidence" value="ECO:0007669"/>
    <property type="project" value="UniProtKB-KW"/>
</dbReference>
<dbReference type="GO" id="GO:0046872">
    <property type="term" value="F:metal ion binding"/>
    <property type="evidence" value="ECO:0007669"/>
    <property type="project" value="UniProtKB-KW"/>
</dbReference>
<gene>
    <name evidence="25" type="primary">ptsI</name>
    <name evidence="25" type="ORF">NCTC10166_00786</name>
</gene>
<sequence>MSRIIKGIAASKGIAVAKIFKIEDENNEVEKALELVDLIENKEEEIVKLEKAIEKSILQIEQIKEKASKTLSNEELEIFDAHILIANDPSLIDEMKNLINEKGLHSAHAVFQVKEFHRKMFQNFDDEYMKERAADIHDVWNRVIKNLLNIEIIDLSAIDHEVVIVAHDLTPSETAQLNKKYVRGFLTNIGGKTSHSAIMARTLEIPAILGLENITKLVNNVDVVAINGTTGELVINPTEKEIEAFQQKYFEYENYKKELEKFRDKTTITKDRHKVIIAANIGSPKDSDAAIKFGAEAIGLFRSEFLYMDSKDWPTEEEQFENYAKVLKDMNNKQVVVRTLDIGGDKTLEYFQFPYEMNPFLGYRAIRLSLDKQNVFRDQLRALIRASVYGNLAIMFPMISTVDEFKKAKEIFDDVKQELINEGLILHNKIEVGMMVETPAAAVLTEQFCRYADFVSIGTNDLMQYSMAADRMNEKVSYLYQPLNPSILRLIKMTIDGAHKAGKWVGMCGEMAGDISAIPLLLGMGLDEFSMSASSILEARKLISEINFKDAHILMHKAINAENEVEVKKLMKEFFQK</sequence>
<dbReference type="EC" id="2.7.3.9" evidence="6 17"/>
<feature type="domain" description="PEP-utilising enzyme mobile" evidence="22">
    <location>
        <begin position="159"/>
        <end position="231"/>
    </location>
</feature>
<dbReference type="InterPro" id="IPR050499">
    <property type="entry name" value="PEP-utilizing_PTS_enzyme"/>
</dbReference>
<organism evidence="25 26">
    <name type="scientific">Mesomycoplasma neurolyticum</name>
    <dbReference type="NCBI Taxonomy" id="2120"/>
    <lineage>
        <taxon>Bacteria</taxon>
        <taxon>Bacillati</taxon>
        <taxon>Mycoplasmatota</taxon>
        <taxon>Mycoplasmoidales</taxon>
        <taxon>Metamycoplasmataceae</taxon>
        <taxon>Mesomycoplasma</taxon>
    </lineage>
</organism>
<evidence type="ECO:0000256" key="11">
    <source>
        <dbReference type="ARBA" id="ARBA00022679"/>
    </source>
</evidence>
<keyword evidence="9 17" id="KW-0963">Cytoplasm</keyword>
<keyword evidence="12 17" id="KW-0598">Phosphotransferase system</keyword>
<dbReference type="InterPro" id="IPR036618">
    <property type="entry name" value="PtsI_HPr-bd_sf"/>
</dbReference>
<dbReference type="InterPro" id="IPR008731">
    <property type="entry name" value="PTS_EIN"/>
</dbReference>
<keyword evidence="25" id="KW-0670">Pyruvate</keyword>
<dbReference type="SUPFAM" id="SSF47831">
    <property type="entry name" value="Enzyme I of the PEP:sugar phosphotransferase system HPr-binding (sub)domain"/>
    <property type="match status" value="1"/>
</dbReference>
<evidence type="ECO:0000259" key="22">
    <source>
        <dbReference type="Pfam" id="PF00391"/>
    </source>
</evidence>
<dbReference type="NCBIfam" id="TIGR01417">
    <property type="entry name" value="PTS_I_fam"/>
    <property type="match status" value="1"/>
</dbReference>
<dbReference type="InterPro" id="IPR015813">
    <property type="entry name" value="Pyrv/PenolPyrv_kinase-like_dom"/>
</dbReference>
<comment type="cofactor">
    <cofactor evidence="2 17 20">
        <name>Mg(2+)</name>
        <dbReference type="ChEBI" id="CHEBI:18420"/>
    </cofactor>
</comment>
<evidence type="ECO:0000256" key="9">
    <source>
        <dbReference type="ARBA" id="ARBA00022490"/>
    </source>
</evidence>
<evidence type="ECO:0000256" key="17">
    <source>
        <dbReference type="PIRNR" id="PIRNR000732"/>
    </source>
</evidence>
<feature type="coiled-coil region" evidence="21">
    <location>
        <begin position="22"/>
        <end position="66"/>
    </location>
</feature>
<dbReference type="GO" id="GO:0008965">
    <property type="term" value="F:phosphoenolpyruvate-protein phosphotransferase activity"/>
    <property type="evidence" value="ECO:0007669"/>
    <property type="project" value="UniProtKB-EC"/>
</dbReference>
<keyword evidence="11 17" id="KW-0808">Transferase</keyword>
<dbReference type="PANTHER" id="PTHR46244:SF3">
    <property type="entry name" value="PHOSPHOENOLPYRUVATE-PROTEIN PHOSPHOTRANSFERASE"/>
    <property type="match status" value="1"/>
</dbReference>
<evidence type="ECO:0000256" key="7">
    <source>
        <dbReference type="ARBA" id="ARBA00016544"/>
    </source>
</evidence>
<dbReference type="InterPro" id="IPR023151">
    <property type="entry name" value="PEP_util_CS"/>
</dbReference>
<evidence type="ECO:0000256" key="13">
    <source>
        <dbReference type="ARBA" id="ARBA00022723"/>
    </source>
</evidence>
<accession>A0A449A688</accession>
<comment type="similarity">
    <text evidence="5 17">Belongs to the PEP-utilizing enzyme family.</text>
</comment>
<dbReference type="InterPro" id="IPR024692">
    <property type="entry name" value="PTS_EI"/>
</dbReference>
<dbReference type="RefSeq" id="WP_129720166.1">
    <property type="nucleotide sequence ID" value="NZ_LR214951.1"/>
</dbReference>
<evidence type="ECO:0000256" key="19">
    <source>
        <dbReference type="PIRSR" id="PIRSR000732-2"/>
    </source>
</evidence>
<dbReference type="InterPro" id="IPR006318">
    <property type="entry name" value="PTS_EI-like"/>
</dbReference>
<dbReference type="InterPro" id="IPR008279">
    <property type="entry name" value="PEP-util_enz_mobile_dom"/>
</dbReference>
<evidence type="ECO:0000256" key="10">
    <source>
        <dbReference type="ARBA" id="ARBA00022597"/>
    </source>
</evidence>
<evidence type="ECO:0000259" key="24">
    <source>
        <dbReference type="Pfam" id="PF05524"/>
    </source>
</evidence>
<keyword evidence="13 17" id="KW-0479">Metal-binding</keyword>
<dbReference type="InterPro" id="IPR000121">
    <property type="entry name" value="PEP_util_C"/>
</dbReference>
<evidence type="ECO:0000256" key="8">
    <source>
        <dbReference type="ARBA" id="ARBA00022448"/>
    </source>
</evidence>
<dbReference type="GO" id="GO:0005737">
    <property type="term" value="C:cytoplasm"/>
    <property type="evidence" value="ECO:0007669"/>
    <property type="project" value="UniProtKB-SubCell"/>
</dbReference>
<keyword evidence="15 17" id="KW-0460">Magnesium</keyword>
<feature type="binding site" evidence="20">
    <location>
        <position position="437"/>
    </location>
    <ligand>
        <name>Mg(2+)</name>
        <dbReference type="ChEBI" id="CHEBI:18420"/>
    </ligand>
</feature>
<feature type="domain" description="Phosphotransferase system enzyme I N-terminal" evidence="24">
    <location>
        <begin position="6"/>
        <end position="132"/>
    </location>
</feature>
<dbReference type="PANTHER" id="PTHR46244">
    <property type="entry name" value="PHOSPHOENOLPYRUVATE-PROTEIN PHOSPHOTRANSFERASE"/>
    <property type="match status" value="1"/>
</dbReference>
<evidence type="ECO:0000259" key="23">
    <source>
        <dbReference type="Pfam" id="PF02896"/>
    </source>
</evidence>
<feature type="binding site" evidence="20">
    <location>
        <position position="461"/>
    </location>
    <ligand>
        <name>Mg(2+)</name>
        <dbReference type="ChEBI" id="CHEBI:18420"/>
    </ligand>
</feature>
<dbReference type="Gene3D" id="1.10.274.10">
    <property type="entry name" value="PtsI, HPr-binding domain"/>
    <property type="match status" value="1"/>
</dbReference>
<dbReference type="Proteomes" id="UP000289440">
    <property type="component" value="Chromosome"/>
</dbReference>
<reference evidence="25 26" key="1">
    <citation type="submission" date="2019-01" db="EMBL/GenBank/DDBJ databases">
        <authorList>
            <consortium name="Pathogen Informatics"/>
        </authorList>
    </citation>
    <scope>NUCLEOTIDE SEQUENCE [LARGE SCALE GENOMIC DNA]</scope>
    <source>
        <strain evidence="25 26">NCTC10166</strain>
    </source>
</reference>
<keyword evidence="26" id="KW-1185">Reference proteome</keyword>
<evidence type="ECO:0000256" key="18">
    <source>
        <dbReference type="PIRSR" id="PIRSR000732-1"/>
    </source>
</evidence>
<evidence type="ECO:0000256" key="2">
    <source>
        <dbReference type="ARBA" id="ARBA00001946"/>
    </source>
</evidence>
<dbReference type="Gene3D" id="3.20.20.60">
    <property type="entry name" value="Phosphoenolpyruvate-binding domains"/>
    <property type="match status" value="1"/>
</dbReference>
<dbReference type="InterPro" id="IPR018274">
    <property type="entry name" value="PEP_util_AS"/>
</dbReference>
<evidence type="ECO:0000256" key="20">
    <source>
        <dbReference type="PIRSR" id="PIRSR000732-3"/>
    </source>
</evidence>